<keyword evidence="1" id="KW-0678">Repressor</keyword>
<protein>
    <submittedName>
        <fullName evidence="6">DNA-binding transcriptional regulator, MerR family</fullName>
    </submittedName>
</protein>
<organism evidence="6 7">
    <name type="scientific">Eubacterium ruminantium</name>
    <dbReference type="NCBI Taxonomy" id="42322"/>
    <lineage>
        <taxon>Bacteria</taxon>
        <taxon>Bacillati</taxon>
        <taxon>Bacillota</taxon>
        <taxon>Clostridia</taxon>
        <taxon>Eubacteriales</taxon>
        <taxon>Eubacteriaceae</taxon>
        <taxon>Eubacterium</taxon>
    </lineage>
</organism>
<dbReference type="RefSeq" id="WP_078788181.1">
    <property type="nucleotide sequence ID" value="NZ_FMTO01000019.1"/>
</dbReference>
<keyword evidence="2" id="KW-0805">Transcription regulation</keyword>
<dbReference type="Gene3D" id="3.20.80.10">
    <property type="entry name" value="Regulatory factor, effector binding domain"/>
    <property type="match status" value="1"/>
</dbReference>
<keyword evidence="4" id="KW-0804">Transcription</keyword>
<evidence type="ECO:0000313" key="7">
    <source>
        <dbReference type="Proteomes" id="UP000189857"/>
    </source>
</evidence>
<dbReference type="PROSITE" id="PS50937">
    <property type="entry name" value="HTH_MERR_2"/>
    <property type="match status" value="1"/>
</dbReference>
<dbReference type="Gene3D" id="1.10.1660.10">
    <property type="match status" value="1"/>
</dbReference>
<dbReference type="EMBL" id="FUXA01000020">
    <property type="protein sequence ID" value="SKA03155.1"/>
    <property type="molecule type" value="Genomic_DNA"/>
</dbReference>
<evidence type="ECO:0000256" key="4">
    <source>
        <dbReference type="ARBA" id="ARBA00023163"/>
    </source>
</evidence>
<accession>A0A1T4QHE9</accession>
<dbReference type="SMART" id="SM00422">
    <property type="entry name" value="HTH_MERR"/>
    <property type="match status" value="1"/>
</dbReference>
<keyword evidence="3 6" id="KW-0238">DNA-binding</keyword>
<dbReference type="InterPro" id="IPR009061">
    <property type="entry name" value="DNA-bd_dom_put_sf"/>
</dbReference>
<dbReference type="InterPro" id="IPR000551">
    <property type="entry name" value="MerR-type_HTH_dom"/>
</dbReference>
<evidence type="ECO:0000313" key="6">
    <source>
        <dbReference type="EMBL" id="SKA03155.1"/>
    </source>
</evidence>
<evidence type="ECO:0000259" key="5">
    <source>
        <dbReference type="PROSITE" id="PS50937"/>
    </source>
</evidence>
<name>A0A1T4QHE9_9FIRM</name>
<dbReference type="AlphaFoldDB" id="A0A1T4QHE9"/>
<evidence type="ECO:0000256" key="3">
    <source>
        <dbReference type="ARBA" id="ARBA00023125"/>
    </source>
</evidence>
<proteinExistence type="predicted"/>
<evidence type="ECO:0000256" key="2">
    <source>
        <dbReference type="ARBA" id="ARBA00023015"/>
    </source>
</evidence>
<dbReference type="Pfam" id="PF13411">
    <property type="entry name" value="MerR_1"/>
    <property type="match status" value="1"/>
</dbReference>
<keyword evidence="7" id="KW-1185">Reference proteome</keyword>
<dbReference type="SUPFAM" id="SSF46955">
    <property type="entry name" value="Putative DNA-binding domain"/>
    <property type="match status" value="1"/>
</dbReference>
<dbReference type="InterPro" id="IPR011256">
    <property type="entry name" value="Reg_factor_effector_dom_sf"/>
</dbReference>
<dbReference type="OrthoDB" id="9814833at2"/>
<dbReference type="PANTHER" id="PTHR30204">
    <property type="entry name" value="REDOX-CYCLING DRUG-SENSING TRANSCRIPTIONAL ACTIVATOR SOXR"/>
    <property type="match status" value="1"/>
</dbReference>
<feature type="domain" description="HTH merR-type" evidence="5">
    <location>
        <begin position="1"/>
        <end position="71"/>
    </location>
</feature>
<dbReference type="Proteomes" id="UP000189857">
    <property type="component" value="Unassembled WGS sequence"/>
</dbReference>
<evidence type="ECO:0000256" key="1">
    <source>
        <dbReference type="ARBA" id="ARBA00022491"/>
    </source>
</evidence>
<dbReference type="GO" id="GO:0003700">
    <property type="term" value="F:DNA-binding transcription factor activity"/>
    <property type="evidence" value="ECO:0007669"/>
    <property type="project" value="InterPro"/>
</dbReference>
<sequence>MYTSGQFAMIGNVGRKALRLYREEELLIPAMQCEENGYYYYDESQLSKLTTIKRLRSIGISLFEIKQILSGEVSEEEILSSKIKETDDLLRDMKKMASDKKIDGVKEADNLPIEPDIRPFEKCICLYVDENVELEKLGISVGKLYEVAAHKGVEVAGSHFVRYDGLMDDAKFAMKTCLPVNDYRGEDTIELFEESCLHINFQGGFSKVSDAHKIMRQYAEEHLIELSDRVYEVYNQDMSVDLYYVI</sequence>
<gene>
    <name evidence="6" type="ORF">SAMN02745110_02395</name>
</gene>
<dbReference type="InterPro" id="IPR047057">
    <property type="entry name" value="MerR_fam"/>
</dbReference>
<dbReference type="GO" id="GO:0003677">
    <property type="term" value="F:DNA binding"/>
    <property type="evidence" value="ECO:0007669"/>
    <property type="project" value="UniProtKB-KW"/>
</dbReference>
<dbReference type="PANTHER" id="PTHR30204:SF69">
    <property type="entry name" value="MERR-FAMILY TRANSCRIPTIONAL REGULATOR"/>
    <property type="match status" value="1"/>
</dbReference>
<reference evidence="6 7" key="1">
    <citation type="submission" date="2017-02" db="EMBL/GenBank/DDBJ databases">
        <authorList>
            <person name="Peterson S.W."/>
        </authorList>
    </citation>
    <scope>NUCLEOTIDE SEQUENCE [LARGE SCALE GENOMIC DNA]</scope>
    <source>
        <strain evidence="6 7">ATCC 17233</strain>
    </source>
</reference>